<dbReference type="Proteomes" id="UP000309997">
    <property type="component" value="Unassembled WGS sequence"/>
</dbReference>
<reference evidence="1 2" key="1">
    <citation type="journal article" date="2024" name="Plant Biotechnol. J.">
        <title>Genome and CRISPR/Cas9 system of a widespread forest tree (Populus alba) in the world.</title>
        <authorList>
            <person name="Liu Y.J."/>
            <person name="Jiang P.F."/>
            <person name="Han X.M."/>
            <person name="Li X.Y."/>
            <person name="Wang H.M."/>
            <person name="Wang Y.J."/>
            <person name="Wang X.X."/>
            <person name="Zeng Q.Y."/>
        </authorList>
    </citation>
    <scope>NUCLEOTIDE SEQUENCE [LARGE SCALE GENOMIC DNA]</scope>
    <source>
        <strain evidence="2">cv. PAL-ZL1</strain>
    </source>
</reference>
<gene>
    <name evidence="1" type="ORF">D5086_011475</name>
</gene>
<evidence type="ECO:0000313" key="1">
    <source>
        <dbReference type="EMBL" id="KAL3592835.1"/>
    </source>
</evidence>
<keyword evidence="2" id="KW-1185">Reference proteome</keyword>
<dbReference type="EMBL" id="RCHU02000005">
    <property type="protein sequence ID" value="KAL3592835.1"/>
    <property type="molecule type" value="Genomic_DNA"/>
</dbReference>
<protein>
    <submittedName>
        <fullName evidence="1">Uncharacterized protein</fullName>
    </submittedName>
</protein>
<sequence>MARSSSKTTLLFNLALMLSFLLIASVVESRSVLGRLQLGTAPRTLDGLTSSTCNPGEVANRVKHHDNASMQNKPTLHATQSRQSPPLSPYKEGFKCQPKSPLLTVAITEMQQREAQQCHLRKISTSKPSHRMRSQGGVTEIWDPEEDQFRCAGFAPMRDTIQTNSLSLPKFFPAPRLVYIEQGRGVMGVSYPGCPETYHEDQQFSRGQGQKGMSGDQHQKVHRIRRGDVVAVPAGAAHWCYNDGNEELISVSVLDLNNQANQLDQNLRGFILAGGQSRHGQEIASRRHAGQSERSHEETFQNIFRGFDEELMAEAFNVPRETVRRMRQDSNRGLIVKCREDMRIMSPDQEEEEQSESSPRNGWEETFCNMKIKQNIELQGEADVYTKQGGRINIANQQKLPILQFIDMSAERGHLIPNALYSPHWSMTDNRVVYALRGELNAQVVDERGNTIMNERVRQGDMFVIPQFYATLMRAGSNGFEWVSFKSSSQPMKSPMAGSISVMRAMPIDVISNAYQISPREAEQLKMNRDPQTMLLSPARTSS</sequence>
<organism evidence="1 2">
    <name type="scientific">Populus alba</name>
    <name type="common">White poplar</name>
    <dbReference type="NCBI Taxonomy" id="43335"/>
    <lineage>
        <taxon>Eukaryota</taxon>
        <taxon>Viridiplantae</taxon>
        <taxon>Streptophyta</taxon>
        <taxon>Embryophyta</taxon>
        <taxon>Tracheophyta</taxon>
        <taxon>Spermatophyta</taxon>
        <taxon>Magnoliopsida</taxon>
        <taxon>eudicotyledons</taxon>
        <taxon>Gunneridae</taxon>
        <taxon>Pentapetalae</taxon>
        <taxon>rosids</taxon>
        <taxon>fabids</taxon>
        <taxon>Malpighiales</taxon>
        <taxon>Salicaceae</taxon>
        <taxon>Saliceae</taxon>
        <taxon>Populus</taxon>
    </lineage>
</organism>
<name>A0ACC4CD48_POPAL</name>
<evidence type="ECO:0000313" key="2">
    <source>
        <dbReference type="Proteomes" id="UP000309997"/>
    </source>
</evidence>
<accession>A0ACC4CD48</accession>
<comment type="caution">
    <text evidence="1">The sequence shown here is derived from an EMBL/GenBank/DDBJ whole genome shotgun (WGS) entry which is preliminary data.</text>
</comment>
<proteinExistence type="predicted"/>